<keyword evidence="7 13" id="KW-0472">Membrane</keyword>
<keyword evidence="4 12" id="KW-0812">Transmembrane</keyword>
<feature type="transmembrane region" description="Helical" evidence="13">
    <location>
        <begin position="83"/>
        <end position="108"/>
    </location>
</feature>
<keyword evidence="9 12" id="KW-0675">Receptor</keyword>
<dbReference type="InterPro" id="IPR000276">
    <property type="entry name" value="GPCR_Rhodpsn"/>
</dbReference>
<dbReference type="PRINTS" id="PR00237">
    <property type="entry name" value="GPCRRHODOPSN"/>
</dbReference>
<keyword evidence="8" id="KW-1015">Disulfide bond</keyword>
<evidence type="ECO:0000256" key="13">
    <source>
        <dbReference type="SAM" id="Phobius"/>
    </source>
</evidence>
<evidence type="ECO:0000313" key="15">
    <source>
        <dbReference type="EMBL" id="KAK7870883.1"/>
    </source>
</evidence>
<sequence>MALGSEEAPGADGAEAAEDEYALTALRAALDLAAPGDAPFNLSCDPAAAAAAAPASAAAAACNLSQLCNATDADPHPRELLTYIVPALFALIFVVGVLGNGTLVFIFARHRQLRNAPNTYILSLALGDLLLIVTCVPFTSTLYTFDSWPYGALICKLSEGVKDVSIGVSVFTLTALSAERYCAITNPMRRHAGGQAGGRLVTLLAAAGIWLLATLLALPDVVNSHLMEVDVEAGGSIQVCYPFPEELGTEYSRAMVMSKFLVYYAIPLCIIACFYVLMARHLEASTRNMPGEQQGQSSQIRARKKVAKLVLLFVIIFILCFLPHHMFMLWFHFNPASHEEYDDFWNGLRIVGFCLSFINSCINPIALYLVSGAFRKHFNRYLFCCCVRGGGGAGGGGGGVGKRARSVGVGEAYSEYAAVRDRKPTLALSVNGHRDLHTVGARPPSALRLNPAF</sequence>
<evidence type="ECO:0000256" key="10">
    <source>
        <dbReference type="ARBA" id="ARBA00023180"/>
    </source>
</evidence>
<dbReference type="InterPro" id="IPR017452">
    <property type="entry name" value="GPCR_Rhodpsn_7TM"/>
</dbReference>
<dbReference type="PROSITE" id="PS50262">
    <property type="entry name" value="G_PROTEIN_RECEP_F1_2"/>
    <property type="match status" value="1"/>
</dbReference>
<feature type="transmembrane region" description="Helical" evidence="13">
    <location>
        <begin position="261"/>
        <end position="279"/>
    </location>
</feature>
<proteinExistence type="inferred from homology"/>
<dbReference type="EMBL" id="JAZDUA010000049">
    <property type="protein sequence ID" value="KAK7870883.1"/>
    <property type="molecule type" value="Genomic_DNA"/>
</dbReference>
<evidence type="ECO:0000256" key="12">
    <source>
        <dbReference type="RuleBase" id="RU000688"/>
    </source>
</evidence>
<evidence type="ECO:0000256" key="11">
    <source>
        <dbReference type="ARBA" id="ARBA00023224"/>
    </source>
</evidence>
<gene>
    <name evidence="15" type="ORF">R5R35_005477</name>
</gene>
<comment type="subcellular location">
    <subcellularLocation>
        <location evidence="1">Cell membrane</location>
        <topology evidence="1">Multi-pass membrane protein</topology>
    </subcellularLocation>
</comment>
<evidence type="ECO:0000256" key="3">
    <source>
        <dbReference type="ARBA" id="ARBA00022475"/>
    </source>
</evidence>
<dbReference type="PANTHER" id="PTHR45695">
    <property type="entry name" value="LEUCOKININ RECEPTOR-RELATED"/>
    <property type="match status" value="1"/>
</dbReference>
<feature type="transmembrane region" description="Helical" evidence="13">
    <location>
        <begin position="164"/>
        <end position="184"/>
    </location>
</feature>
<comment type="caution">
    <text evidence="15">The sequence shown here is derived from an EMBL/GenBank/DDBJ whole genome shotgun (WGS) entry which is preliminary data.</text>
</comment>
<keyword evidence="16" id="KW-1185">Reference proteome</keyword>
<dbReference type="PANTHER" id="PTHR45695:SF26">
    <property type="entry name" value="NEUROPEPTIDE CCHAMIDE-1 RECEPTOR"/>
    <property type="match status" value="1"/>
</dbReference>
<evidence type="ECO:0000256" key="7">
    <source>
        <dbReference type="ARBA" id="ARBA00023136"/>
    </source>
</evidence>
<feature type="transmembrane region" description="Helical" evidence="13">
    <location>
        <begin position="309"/>
        <end position="330"/>
    </location>
</feature>
<keyword evidence="10" id="KW-0325">Glycoprotein</keyword>
<keyword evidence="5 13" id="KW-1133">Transmembrane helix</keyword>
<evidence type="ECO:0000313" key="16">
    <source>
        <dbReference type="Proteomes" id="UP001378592"/>
    </source>
</evidence>
<feature type="transmembrane region" description="Helical" evidence="13">
    <location>
        <begin position="350"/>
        <end position="370"/>
    </location>
</feature>
<feature type="domain" description="G-protein coupled receptors family 1 profile" evidence="14">
    <location>
        <begin position="99"/>
        <end position="367"/>
    </location>
</feature>
<dbReference type="AlphaFoldDB" id="A0AAN9Z778"/>
<evidence type="ECO:0000256" key="9">
    <source>
        <dbReference type="ARBA" id="ARBA00023170"/>
    </source>
</evidence>
<dbReference type="PROSITE" id="PS00237">
    <property type="entry name" value="G_PROTEIN_RECEP_F1_1"/>
    <property type="match status" value="1"/>
</dbReference>
<evidence type="ECO:0000256" key="5">
    <source>
        <dbReference type="ARBA" id="ARBA00022989"/>
    </source>
</evidence>
<evidence type="ECO:0000256" key="8">
    <source>
        <dbReference type="ARBA" id="ARBA00023157"/>
    </source>
</evidence>
<dbReference type="Pfam" id="PF00001">
    <property type="entry name" value="7tm_1"/>
    <property type="match status" value="1"/>
</dbReference>
<dbReference type="PRINTS" id="PR00358">
    <property type="entry name" value="BOMBESINR"/>
</dbReference>
<feature type="transmembrane region" description="Helical" evidence="13">
    <location>
        <begin position="120"/>
        <end position="144"/>
    </location>
</feature>
<evidence type="ECO:0000256" key="2">
    <source>
        <dbReference type="ARBA" id="ARBA00010663"/>
    </source>
</evidence>
<protein>
    <recommendedName>
        <fullName evidence="14">G-protein coupled receptors family 1 profile domain-containing protein</fullName>
    </recommendedName>
</protein>
<dbReference type="GO" id="GO:0005886">
    <property type="term" value="C:plasma membrane"/>
    <property type="evidence" value="ECO:0007669"/>
    <property type="project" value="UniProtKB-SubCell"/>
</dbReference>
<comment type="similarity">
    <text evidence="2 12">Belongs to the G-protein coupled receptor 1 family.</text>
</comment>
<keyword evidence="11 12" id="KW-0807">Transducer</keyword>
<evidence type="ECO:0000256" key="1">
    <source>
        <dbReference type="ARBA" id="ARBA00004651"/>
    </source>
</evidence>
<feature type="transmembrane region" description="Helical" evidence="13">
    <location>
        <begin position="196"/>
        <end position="218"/>
    </location>
</feature>
<accession>A0AAN9Z778</accession>
<dbReference type="CDD" id="cd15927">
    <property type="entry name" value="7tmA_Bombesin_R-like"/>
    <property type="match status" value="1"/>
</dbReference>
<reference evidence="15 16" key="1">
    <citation type="submission" date="2024-03" db="EMBL/GenBank/DDBJ databases">
        <title>The genome assembly and annotation of the cricket Gryllus longicercus Weissman &amp; Gray.</title>
        <authorList>
            <person name="Szrajer S."/>
            <person name="Gray D."/>
            <person name="Ylla G."/>
        </authorList>
    </citation>
    <scope>NUCLEOTIDE SEQUENCE [LARGE SCALE GENOMIC DNA]</scope>
    <source>
        <strain evidence="15">DAG 2021-001</strain>
        <tissue evidence="15">Whole body minus gut</tissue>
    </source>
</reference>
<dbReference type="Gene3D" id="1.20.1070.10">
    <property type="entry name" value="Rhodopsin 7-helix transmembrane proteins"/>
    <property type="match status" value="1"/>
</dbReference>
<dbReference type="GO" id="GO:0008188">
    <property type="term" value="F:neuropeptide receptor activity"/>
    <property type="evidence" value="ECO:0007669"/>
    <property type="project" value="TreeGrafter"/>
</dbReference>
<evidence type="ECO:0000259" key="14">
    <source>
        <dbReference type="PROSITE" id="PS50262"/>
    </source>
</evidence>
<dbReference type="Proteomes" id="UP001378592">
    <property type="component" value="Unassembled WGS sequence"/>
</dbReference>
<keyword evidence="6 12" id="KW-0297">G-protein coupled receptor</keyword>
<keyword evidence="3" id="KW-1003">Cell membrane</keyword>
<dbReference type="InterPro" id="IPR001556">
    <property type="entry name" value="Bombsn_rcpt-like"/>
</dbReference>
<organism evidence="15 16">
    <name type="scientific">Gryllus longicercus</name>
    <dbReference type="NCBI Taxonomy" id="2509291"/>
    <lineage>
        <taxon>Eukaryota</taxon>
        <taxon>Metazoa</taxon>
        <taxon>Ecdysozoa</taxon>
        <taxon>Arthropoda</taxon>
        <taxon>Hexapoda</taxon>
        <taxon>Insecta</taxon>
        <taxon>Pterygota</taxon>
        <taxon>Neoptera</taxon>
        <taxon>Polyneoptera</taxon>
        <taxon>Orthoptera</taxon>
        <taxon>Ensifera</taxon>
        <taxon>Gryllidea</taxon>
        <taxon>Grylloidea</taxon>
        <taxon>Gryllidae</taxon>
        <taxon>Gryllinae</taxon>
        <taxon>Gryllus</taxon>
    </lineage>
</organism>
<dbReference type="SUPFAM" id="SSF81321">
    <property type="entry name" value="Family A G protein-coupled receptor-like"/>
    <property type="match status" value="1"/>
</dbReference>
<name>A0AAN9Z778_9ORTH</name>
<evidence type="ECO:0000256" key="4">
    <source>
        <dbReference type="ARBA" id="ARBA00022692"/>
    </source>
</evidence>
<evidence type="ECO:0000256" key="6">
    <source>
        <dbReference type="ARBA" id="ARBA00023040"/>
    </source>
</evidence>